<evidence type="ECO:0000256" key="1">
    <source>
        <dbReference type="ARBA" id="ARBA00005306"/>
    </source>
</evidence>
<dbReference type="SUPFAM" id="SSF55931">
    <property type="entry name" value="Glutamine synthetase/guanido kinase"/>
    <property type="match status" value="1"/>
</dbReference>
<comment type="catalytic activity">
    <reaction evidence="9 11">
        <text>L-aspartyl-tRNA(Asn) + L-glutamine + ATP + H2O = L-asparaginyl-tRNA(Asn) + L-glutamate + ADP + phosphate + 2 H(+)</text>
        <dbReference type="Rhea" id="RHEA:14513"/>
        <dbReference type="Rhea" id="RHEA-COMP:9674"/>
        <dbReference type="Rhea" id="RHEA-COMP:9677"/>
        <dbReference type="ChEBI" id="CHEBI:15377"/>
        <dbReference type="ChEBI" id="CHEBI:15378"/>
        <dbReference type="ChEBI" id="CHEBI:29985"/>
        <dbReference type="ChEBI" id="CHEBI:30616"/>
        <dbReference type="ChEBI" id="CHEBI:43474"/>
        <dbReference type="ChEBI" id="CHEBI:58359"/>
        <dbReference type="ChEBI" id="CHEBI:78515"/>
        <dbReference type="ChEBI" id="CHEBI:78516"/>
        <dbReference type="ChEBI" id="CHEBI:456216"/>
    </reaction>
</comment>
<dbReference type="GO" id="GO:0006412">
    <property type="term" value="P:translation"/>
    <property type="evidence" value="ECO:0007669"/>
    <property type="project" value="UniProtKB-UniRule"/>
</dbReference>
<reference evidence="13 14" key="1">
    <citation type="submission" date="2017-10" db="EMBL/GenBank/DDBJ databases">
        <title>Draft genome of Longibacter Salinarum.</title>
        <authorList>
            <person name="Goh K.M."/>
            <person name="Shamsir M.S."/>
            <person name="Lim S.W."/>
        </authorList>
    </citation>
    <scope>NUCLEOTIDE SEQUENCE [LARGE SCALE GENOMIC DNA]</scope>
    <source>
        <strain evidence="13 14">KCTC 52045</strain>
    </source>
</reference>
<dbReference type="InterPro" id="IPR018027">
    <property type="entry name" value="Asn/Gln_amidotransferase"/>
</dbReference>
<dbReference type="GO" id="GO:0016740">
    <property type="term" value="F:transferase activity"/>
    <property type="evidence" value="ECO:0007669"/>
    <property type="project" value="UniProtKB-KW"/>
</dbReference>
<evidence type="ECO:0000256" key="7">
    <source>
        <dbReference type="ARBA" id="ARBA00022917"/>
    </source>
</evidence>
<dbReference type="FunFam" id="1.10.10.410:FF:000001">
    <property type="entry name" value="Aspartyl/glutamyl-tRNA(Asn/Gln) amidotransferase subunit B"/>
    <property type="match status" value="1"/>
</dbReference>
<gene>
    <name evidence="11" type="primary">gatB</name>
    <name evidence="13" type="ORF">CRI94_05805</name>
</gene>
<comment type="caution">
    <text evidence="13">The sequence shown here is derived from an EMBL/GenBank/DDBJ whole genome shotgun (WGS) entry which is preliminary data.</text>
</comment>
<dbReference type="GO" id="GO:0050567">
    <property type="term" value="F:glutaminyl-tRNA synthase (glutamine-hydrolyzing) activity"/>
    <property type="evidence" value="ECO:0007669"/>
    <property type="project" value="UniProtKB-UniRule"/>
</dbReference>
<dbReference type="NCBIfam" id="NF004014">
    <property type="entry name" value="PRK05477.1-4"/>
    <property type="match status" value="1"/>
</dbReference>
<evidence type="ECO:0000256" key="4">
    <source>
        <dbReference type="ARBA" id="ARBA00022598"/>
    </source>
</evidence>
<dbReference type="InterPro" id="IPR023168">
    <property type="entry name" value="GatB_Yqey_C_2"/>
</dbReference>
<keyword evidence="13" id="KW-0808">Transferase</keyword>
<dbReference type="PANTHER" id="PTHR11659">
    <property type="entry name" value="GLUTAMYL-TRNA GLN AMIDOTRANSFERASE SUBUNIT B MITOCHONDRIAL AND PROKARYOTIC PET112-RELATED"/>
    <property type="match status" value="1"/>
</dbReference>
<keyword evidence="14" id="KW-1185">Reference proteome</keyword>
<dbReference type="GO" id="GO:0050566">
    <property type="term" value="F:asparaginyl-tRNA synthase (glutamine-hydrolyzing) activity"/>
    <property type="evidence" value="ECO:0007669"/>
    <property type="project" value="RHEA"/>
</dbReference>
<evidence type="ECO:0000256" key="3">
    <source>
        <dbReference type="ARBA" id="ARBA00016923"/>
    </source>
</evidence>
<keyword evidence="7 11" id="KW-0648">Protein biosynthesis</keyword>
<dbReference type="NCBIfam" id="NF004012">
    <property type="entry name" value="PRK05477.1-2"/>
    <property type="match status" value="1"/>
</dbReference>
<evidence type="ECO:0000256" key="9">
    <source>
        <dbReference type="ARBA" id="ARBA00047380"/>
    </source>
</evidence>
<keyword evidence="4 11" id="KW-0436">Ligase</keyword>
<keyword evidence="5 11" id="KW-0547">Nucleotide-binding</keyword>
<evidence type="ECO:0000259" key="12">
    <source>
        <dbReference type="SMART" id="SM00845"/>
    </source>
</evidence>
<dbReference type="Proteomes" id="UP000220102">
    <property type="component" value="Unassembled WGS sequence"/>
</dbReference>
<dbReference type="OrthoDB" id="9804078at2"/>
<dbReference type="HAMAP" id="MF_00121">
    <property type="entry name" value="GatB"/>
    <property type="match status" value="1"/>
</dbReference>
<protein>
    <recommendedName>
        <fullName evidence="3 11">Aspartyl/glutamyl-tRNA(Asn/Gln) amidotransferase subunit B</fullName>
        <shortName evidence="11">Asp/Glu-ADT subunit B</shortName>
        <ecNumber evidence="11">6.3.5.-</ecNumber>
    </recommendedName>
</protein>
<dbReference type="InterPro" id="IPR042114">
    <property type="entry name" value="GatB_C_1"/>
</dbReference>
<dbReference type="RefSeq" id="WP_098074711.1">
    <property type="nucleotide sequence ID" value="NZ_PDEQ01000002.1"/>
</dbReference>
<evidence type="ECO:0000256" key="8">
    <source>
        <dbReference type="ARBA" id="ARBA00024799"/>
    </source>
</evidence>
<dbReference type="InterPro" id="IPR017958">
    <property type="entry name" value="Gln-tRNA_amidoTrfase_suB_CS"/>
</dbReference>
<name>A0A2A8D1L1_9BACT</name>
<comment type="catalytic activity">
    <reaction evidence="10 11">
        <text>L-glutamyl-tRNA(Gln) + L-glutamine + ATP + H2O = L-glutaminyl-tRNA(Gln) + L-glutamate + ADP + phosphate + H(+)</text>
        <dbReference type="Rhea" id="RHEA:17521"/>
        <dbReference type="Rhea" id="RHEA-COMP:9681"/>
        <dbReference type="Rhea" id="RHEA-COMP:9684"/>
        <dbReference type="ChEBI" id="CHEBI:15377"/>
        <dbReference type="ChEBI" id="CHEBI:15378"/>
        <dbReference type="ChEBI" id="CHEBI:29985"/>
        <dbReference type="ChEBI" id="CHEBI:30616"/>
        <dbReference type="ChEBI" id="CHEBI:43474"/>
        <dbReference type="ChEBI" id="CHEBI:58359"/>
        <dbReference type="ChEBI" id="CHEBI:78520"/>
        <dbReference type="ChEBI" id="CHEBI:78521"/>
        <dbReference type="ChEBI" id="CHEBI:456216"/>
    </reaction>
</comment>
<dbReference type="InterPro" id="IPR006075">
    <property type="entry name" value="Asn/Gln-tRNA_Trfase_suB/E_cat"/>
</dbReference>
<dbReference type="InterPro" id="IPR014746">
    <property type="entry name" value="Gln_synth/guanido_kin_cat_dom"/>
</dbReference>
<comment type="function">
    <text evidence="8 11">Allows the formation of correctly charged Asn-tRNA(Asn) or Gln-tRNA(Gln) through the transamidation of misacylated Asp-tRNA(Asn) or Glu-tRNA(Gln) in organisms which lack either or both of asparaginyl-tRNA or glutaminyl-tRNA synthetases. The reaction takes place in the presence of glutamine and ATP through an activated phospho-Asp-tRNA(Asn) or phospho-Glu-tRNA(Gln).</text>
</comment>
<comment type="similarity">
    <text evidence="1 11">Belongs to the GatB/GatE family. GatB subfamily.</text>
</comment>
<dbReference type="Gene3D" id="1.10.150.380">
    <property type="entry name" value="GatB domain, N-terminal subdomain"/>
    <property type="match status" value="1"/>
</dbReference>
<feature type="domain" description="Asn/Gln amidotransferase" evidence="12">
    <location>
        <begin position="344"/>
        <end position="502"/>
    </location>
</feature>
<dbReference type="GO" id="GO:0070681">
    <property type="term" value="P:glutaminyl-tRNAGln biosynthesis via transamidation"/>
    <property type="evidence" value="ECO:0007669"/>
    <property type="project" value="TreeGrafter"/>
</dbReference>
<dbReference type="Pfam" id="PF02637">
    <property type="entry name" value="GatB_Yqey"/>
    <property type="match status" value="1"/>
</dbReference>
<accession>A0A2A8D1L1</accession>
<dbReference type="SMART" id="SM00845">
    <property type="entry name" value="GatB_Yqey"/>
    <property type="match status" value="1"/>
</dbReference>
<evidence type="ECO:0000313" key="13">
    <source>
        <dbReference type="EMBL" id="PEN14538.1"/>
    </source>
</evidence>
<dbReference type="AlphaFoldDB" id="A0A2A8D1L1"/>
<evidence type="ECO:0000256" key="6">
    <source>
        <dbReference type="ARBA" id="ARBA00022840"/>
    </source>
</evidence>
<dbReference type="NCBIfam" id="TIGR00133">
    <property type="entry name" value="gatB"/>
    <property type="match status" value="1"/>
</dbReference>
<dbReference type="GO" id="GO:0005524">
    <property type="term" value="F:ATP binding"/>
    <property type="evidence" value="ECO:0007669"/>
    <property type="project" value="UniProtKB-KW"/>
</dbReference>
<dbReference type="InterPro" id="IPR004413">
    <property type="entry name" value="GatB"/>
</dbReference>
<dbReference type="InterPro" id="IPR017959">
    <property type="entry name" value="Asn/Gln-tRNA_amidoTrfase_suB/E"/>
</dbReference>
<dbReference type="Pfam" id="PF02934">
    <property type="entry name" value="GatB_N"/>
    <property type="match status" value="1"/>
</dbReference>
<organism evidence="13 14">
    <name type="scientific">Longibacter salinarum</name>
    <dbReference type="NCBI Taxonomy" id="1850348"/>
    <lineage>
        <taxon>Bacteria</taxon>
        <taxon>Pseudomonadati</taxon>
        <taxon>Rhodothermota</taxon>
        <taxon>Rhodothermia</taxon>
        <taxon>Rhodothermales</taxon>
        <taxon>Salisaetaceae</taxon>
        <taxon>Longibacter</taxon>
    </lineage>
</organism>
<dbReference type="Gene3D" id="1.10.10.410">
    <property type="match status" value="1"/>
</dbReference>
<dbReference type="InterPro" id="IPR003789">
    <property type="entry name" value="Asn/Gln_tRNA_amidoTrase-B-like"/>
</dbReference>
<dbReference type="EMBL" id="PDEQ01000002">
    <property type="protein sequence ID" value="PEN14538.1"/>
    <property type="molecule type" value="Genomic_DNA"/>
</dbReference>
<evidence type="ECO:0000256" key="10">
    <source>
        <dbReference type="ARBA" id="ARBA00047913"/>
    </source>
</evidence>
<dbReference type="EC" id="6.3.5.-" evidence="11"/>
<proteinExistence type="inferred from homology"/>
<evidence type="ECO:0000313" key="14">
    <source>
        <dbReference type="Proteomes" id="UP000220102"/>
    </source>
</evidence>
<evidence type="ECO:0000256" key="5">
    <source>
        <dbReference type="ARBA" id="ARBA00022741"/>
    </source>
</evidence>
<evidence type="ECO:0000256" key="11">
    <source>
        <dbReference type="HAMAP-Rule" id="MF_00121"/>
    </source>
</evidence>
<comment type="subunit">
    <text evidence="2 11">Heterotrimer of A, B and C subunits.</text>
</comment>
<dbReference type="PANTHER" id="PTHR11659:SF0">
    <property type="entry name" value="GLUTAMYL-TRNA(GLN) AMIDOTRANSFERASE SUBUNIT B, MITOCHONDRIAL"/>
    <property type="match status" value="1"/>
</dbReference>
<keyword evidence="6 11" id="KW-0067">ATP-binding</keyword>
<sequence>MVHDKYEPVIGLEVHVQLDTESKVFSPDSTAFGAEPNTQVDPISLGHPGTLPVLNRRVVEYAVRLGLATRCKISRQSIFARKHYFYPDLPKGYQISQYDTPICYDGFVEIDLEAEDGETNGTGEAPDAHHATKRVGLTRIHIEEDAGKSTHTDDGSLVDYNRCGVPLLEVVSEPDLRSPREAYLYLKNLRQLVRYLGISDGNMEEGSLRCDANVSVRPCGQNRFGTRTELKNLNSMRHVEQALEYEITRQIASVERGTPVEQCTLLWDADAGETRMMRSKEDAQDYRYFPDPDLVAVELDDDDIQAVRASLPEMPDERRERFETDFGLPPYDAGVLTEERQVADYFEDALRALFKRTKGGDTRTQAKLVSNFVMTDVLRVVNEDSISVRDLAVTPRRLAQLIYLRVEDKISSSGAQEVFEKMRTDTDSSAGKIADENDLIQVSDRDAIEPVVDGVLQDNEDKVDAYLGGKEGLLGFFIGQVMRTFDGSPNPEVVRDVLKEKLNGRRSD</sequence>
<dbReference type="SUPFAM" id="SSF89095">
    <property type="entry name" value="GatB/YqeY motif"/>
    <property type="match status" value="1"/>
</dbReference>
<evidence type="ECO:0000256" key="2">
    <source>
        <dbReference type="ARBA" id="ARBA00011123"/>
    </source>
</evidence>
<dbReference type="PROSITE" id="PS01234">
    <property type="entry name" value="GATB"/>
    <property type="match status" value="1"/>
</dbReference>